<dbReference type="EMBL" id="JAPWGM010000007">
    <property type="protein sequence ID" value="MCZ4245731.1"/>
    <property type="molecule type" value="Genomic_DNA"/>
</dbReference>
<dbReference type="Pfam" id="PF13585">
    <property type="entry name" value="CHU_C"/>
    <property type="match status" value="1"/>
</dbReference>
<dbReference type="InterPro" id="IPR035986">
    <property type="entry name" value="PKD_dom_sf"/>
</dbReference>
<dbReference type="PROSITE" id="PS50093">
    <property type="entry name" value="PKD"/>
    <property type="match status" value="3"/>
</dbReference>
<dbReference type="SUPFAM" id="SSF49299">
    <property type="entry name" value="PKD domain"/>
    <property type="match status" value="3"/>
</dbReference>
<dbReference type="InterPro" id="IPR035234">
    <property type="entry name" value="IgGFc-bd_N"/>
</dbReference>
<dbReference type="InterPro" id="IPR026341">
    <property type="entry name" value="T9SS_type_B"/>
</dbReference>
<feature type="chain" id="PRO_5047372760" evidence="1">
    <location>
        <begin position="22"/>
        <end position="1174"/>
    </location>
</feature>
<dbReference type="Pfam" id="PF18911">
    <property type="entry name" value="PKD_4"/>
    <property type="match status" value="3"/>
</dbReference>
<reference evidence="3" key="1">
    <citation type="submission" date="2022-12" db="EMBL/GenBank/DDBJ databases">
        <title>Genome sequence of HCMS5-2.</title>
        <authorList>
            <person name="Woo H."/>
        </authorList>
    </citation>
    <scope>NUCLEOTIDE SEQUENCE</scope>
    <source>
        <strain evidence="3">HCMS5-2</strain>
    </source>
</reference>
<dbReference type="PANTHER" id="PTHR46534:SF1">
    <property type="entry name" value="IGGFC-BINDING PROTEIN N-TERMINAL DOMAIN-CONTAINING PROTEIN"/>
    <property type="match status" value="1"/>
</dbReference>
<evidence type="ECO:0000256" key="1">
    <source>
        <dbReference type="SAM" id="SignalP"/>
    </source>
</evidence>
<dbReference type="SMART" id="SM00089">
    <property type="entry name" value="PKD"/>
    <property type="match status" value="3"/>
</dbReference>
<dbReference type="CDD" id="cd00146">
    <property type="entry name" value="PKD"/>
    <property type="match status" value="3"/>
</dbReference>
<dbReference type="NCBIfam" id="TIGR04131">
    <property type="entry name" value="Bac_Flav_CTERM"/>
    <property type="match status" value="1"/>
</dbReference>
<evidence type="ECO:0000313" key="4">
    <source>
        <dbReference type="Proteomes" id="UP001144347"/>
    </source>
</evidence>
<dbReference type="InterPro" id="IPR000601">
    <property type="entry name" value="PKD_dom"/>
</dbReference>
<feature type="domain" description="PKD" evidence="2">
    <location>
        <begin position="585"/>
        <end position="619"/>
    </location>
</feature>
<sequence>MNKIALLVLGFIFILSNRALSQNISNEGTDFWTVFPTHVESASNALAKIRIYVTSKTTSEVTVSCGVYTSPATTIPANTRVPFDIPRTNAYIDLSEQNTILPNRGIHIKVTDGKPKVSVYAHIYAGARSAATLVLPFETLGQNYYSVNYTQLANGNNYLAVVAVEENTSIIIHEKNGNLIHKTLTNIGDVYEYVSGLNDLTGVYVETDASTSSCKRFAAFSGTSNTAIGDCSLLRGSDPLYQQLYAISSLGKTYGVAPFHNQSYFYRALAVVDNTKIYQDGALVATLNKGDFFTSPRLASGVFVTGDQNFLLAQYMYSASCANPSGGAVPYGDPDMVILNSVEFNINNITVFSSNDERIFEKYINVLIKTNQTASFKINNTVPLATWIPLNGNPLFSYAQIAVSDENLTLTANDGFNAIAYGYGDFESYAYSAGTNLASNNYLTVINESSNEESANGCVNQASDFKVNLPYEADQITWSLDGETPLVSGSNPPHEVKVINGQTTYVYKYPNTLTFTSPGQHRFVVTAHVPQNVSSCQSGDLTTNYIFNIYELPTADFEPVTLSCETNEITFIDKSDPHTTDFGITSWLWDFGDGTAPSTAQNPKHTYTHEGTYSVKLSVKSGMLCSSDVFSQDVVVSPLPVSNFTSLAKACINTSYLITDQSTISSLKSPNKIVKWHWDFGDGSAPVDKTDGTPFNYTFTTLGDKVITLTTTSEKGCVSTPFQKRIIVFDLPQANFTLPDICSADVAATFINTSTNATDASGGFTYKWDFGDPANASTNTSTTKDGRHQYISPGPYTVTLTITNSNGCESVSTQSFVVNGRVDVADFTVHNPDNLCSNADVVITSGFTALVGKIVKIEIYKDYKAGEANEITKTILYPNNTDNINLSYDSFGGTASKTYTIRIVGYTGDNSLCIKEVTKEITLKPAPQIVFDDIQSICENQGSVMITQANETSGFAGHGEYSSDGNGMSADGTYDPKAAGVGSHNITYTYIGDNDCSSSITKSIQVFKSPTADAGNTLYILAGGEIRIPATAEGSNLTYKWTPAAGLNNDAVLNPIASPDQDTQYKLDVLTDEGCPATSYVLIKVLQALNPPNAFSPNGDNVNDVWTINYLDSYPNATVEVFNRNGSRVFFSNGYKVPFDGNYQNEPLPVGVYYYLINPRNGRKTINGPLTIIR</sequence>
<accession>A0ABT4LCT2</accession>
<keyword evidence="1" id="KW-0732">Signal</keyword>
<dbReference type="Gene3D" id="2.60.40.10">
    <property type="entry name" value="Immunoglobulins"/>
    <property type="match status" value="3"/>
</dbReference>
<proteinExistence type="predicted"/>
<feature type="domain" description="PKD" evidence="2">
    <location>
        <begin position="669"/>
        <end position="716"/>
    </location>
</feature>
<organism evidence="3 4">
    <name type="scientific">Pedobacter punctiformis</name>
    <dbReference type="NCBI Taxonomy" id="3004097"/>
    <lineage>
        <taxon>Bacteria</taxon>
        <taxon>Pseudomonadati</taxon>
        <taxon>Bacteroidota</taxon>
        <taxon>Sphingobacteriia</taxon>
        <taxon>Sphingobacteriales</taxon>
        <taxon>Sphingobacteriaceae</taxon>
        <taxon>Pedobacter</taxon>
    </lineage>
</organism>
<dbReference type="Pfam" id="PF17517">
    <property type="entry name" value="IgGFc_binding"/>
    <property type="match status" value="1"/>
</dbReference>
<feature type="signal peptide" evidence="1">
    <location>
        <begin position="1"/>
        <end position="21"/>
    </location>
</feature>
<dbReference type="InterPro" id="IPR013783">
    <property type="entry name" value="Ig-like_fold"/>
</dbReference>
<dbReference type="RefSeq" id="WP_269428780.1">
    <property type="nucleotide sequence ID" value="NZ_JAPWGM010000007.1"/>
</dbReference>
<evidence type="ECO:0000313" key="3">
    <source>
        <dbReference type="EMBL" id="MCZ4245731.1"/>
    </source>
</evidence>
<name>A0ABT4LCT2_9SPHI</name>
<protein>
    <submittedName>
        <fullName evidence="3">PKD domain-containing protein</fullName>
    </submittedName>
</protein>
<keyword evidence="4" id="KW-1185">Reference proteome</keyword>
<evidence type="ECO:0000259" key="2">
    <source>
        <dbReference type="PROSITE" id="PS50093"/>
    </source>
</evidence>
<gene>
    <name evidence="3" type="ORF">O0955_17105</name>
</gene>
<feature type="domain" description="PKD" evidence="2">
    <location>
        <begin position="731"/>
        <end position="818"/>
    </location>
</feature>
<dbReference type="Proteomes" id="UP001144347">
    <property type="component" value="Unassembled WGS sequence"/>
</dbReference>
<dbReference type="InterPro" id="IPR022409">
    <property type="entry name" value="PKD/Chitinase_dom"/>
</dbReference>
<comment type="caution">
    <text evidence="3">The sequence shown here is derived from an EMBL/GenBank/DDBJ whole genome shotgun (WGS) entry which is preliminary data.</text>
</comment>
<dbReference type="PANTHER" id="PTHR46534">
    <property type="entry name" value="IGGFC_BINDING DOMAIN-CONTAINING PROTEIN"/>
    <property type="match status" value="1"/>
</dbReference>